<sequence>MTRPIPWMVLSCQQPSTGFCPDITNCLRLKFERNTRPIWSMLRRAALYPEWLLAVDGFQYTHPERTVQAFHLLRRPVGGTGVTGNPKQYLPSPPGIRICELEQALLTDLTEYAGTTARYGVIHHYCAYPPSMNHREFWAVVVDALGAKRLWDGIVEVLIYKRRSSSY</sequence>
<organism evidence="1 2">
    <name type="scientific">Westerdykella ornata</name>
    <dbReference type="NCBI Taxonomy" id="318751"/>
    <lineage>
        <taxon>Eukaryota</taxon>
        <taxon>Fungi</taxon>
        <taxon>Dikarya</taxon>
        <taxon>Ascomycota</taxon>
        <taxon>Pezizomycotina</taxon>
        <taxon>Dothideomycetes</taxon>
        <taxon>Pleosporomycetidae</taxon>
        <taxon>Pleosporales</taxon>
        <taxon>Sporormiaceae</taxon>
        <taxon>Westerdykella</taxon>
    </lineage>
</organism>
<proteinExistence type="predicted"/>
<evidence type="ECO:0000313" key="1">
    <source>
        <dbReference type="EMBL" id="KAF2275050.1"/>
    </source>
</evidence>
<name>A0A6A6JEK3_WESOR</name>
<dbReference type="RefSeq" id="XP_033652589.1">
    <property type="nucleotide sequence ID" value="XM_033798673.1"/>
</dbReference>
<protein>
    <submittedName>
        <fullName evidence="1">Uncharacterized protein</fullName>
    </submittedName>
</protein>
<dbReference type="Proteomes" id="UP000800097">
    <property type="component" value="Unassembled WGS sequence"/>
</dbReference>
<gene>
    <name evidence="1" type="ORF">EI97DRAFT_434614</name>
</gene>
<evidence type="ECO:0000313" key="2">
    <source>
        <dbReference type="Proteomes" id="UP000800097"/>
    </source>
</evidence>
<accession>A0A6A6JEK3</accession>
<dbReference type="EMBL" id="ML986499">
    <property type="protein sequence ID" value="KAF2275050.1"/>
    <property type="molecule type" value="Genomic_DNA"/>
</dbReference>
<keyword evidence="2" id="KW-1185">Reference proteome</keyword>
<reference evidence="1" key="1">
    <citation type="journal article" date="2020" name="Stud. Mycol.">
        <title>101 Dothideomycetes genomes: a test case for predicting lifestyles and emergence of pathogens.</title>
        <authorList>
            <person name="Haridas S."/>
            <person name="Albert R."/>
            <person name="Binder M."/>
            <person name="Bloem J."/>
            <person name="Labutti K."/>
            <person name="Salamov A."/>
            <person name="Andreopoulos B."/>
            <person name="Baker S."/>
            <person name="Barry K."/>
            <person name="Bills G."/>
            <person name="Bluhm B."/>
            <person name="Cannon C."/>
            <person name="Castanera R."/>
            <person name="Culley D."/>
            <person name="Daum C."/>
            <person name="Ezra D."/>
            <person name="Gonzalez J."/>
            <person name="Henrissat B."/>
            <person name="Kuo A."/>
            <person name="Liang C."/>
            <person name="Lipzen A."/>
            <person name="Lutzoni F."/>
            <person name="Magnuson J."/>
            <person name="Mondo S."/>
            <person name="Nolan M."/>
            <person name="Ohm R."/>
            <person name="Pangilinan J."/>
            <person name="Park H.-J."/>
            <person name="Ramirez L."/>
            <person name="Alfaro M."/>
            <person name="Sun H."/>
            <person name="Tritt A."/>
            <person name="Yoshinaga Y."/>
            <person name="Zwiers L.-H."/>
            <person name="Turgeon B."/>
            <person name="Goodwin S."/>
            <person name="Spatafora J."/>
            <person name="Crous P."/>
            <person name="Grigoriev I."/>
        </authorList>
    </citation>
    <scope>NUCLEOTIDE SEQUENCE</scope>
    <source>
        <strain evidence="1">CBS 379.55</strain>
    </source>
</reference>
<dbReference type="GeneID" id="54551848"/>
<dbReference type="AlphaFoldDB" id="A0A6A6JEK3"/>